<organism evidence="1 2">
    <name type="scientific">Legionella pneumophila</name>
    <dbReference type="NCBI Taxonomy" id="446"/>
    <lineage>
        <taxon>Bacteria</taxon>
        <taxon>Pseudomonadati</taxon>
        <taxon>Pseudomonadota</taxon>
        <taxon>Gammaproteobacteria</taxon>
        <taxon>Legionellales</taxon>
        <taxon>Legionellaceae</taxon>
        <taxon>Legionella</taxon>
    </lineage>
</organism>
<proteinExistence type="predicted"/>
<protein>
    <submittedName>
        <fullName evidence="1">Uncharacterized protein</fullName>
    </submittedName>
</protein>
<reference evidence="1 2" key="1">
    <citation type="submission" date="2018-02" db="EMBL/GenBank/DDBJ databases">
        <title>Draft genome sequences of four Legionella pneumophila clinical strains isolated in Ontario.</title>
        <authorList>
            <person name="Fortuna A."/>
            <person name="Ramnarine R."/>
            <person name="Li A."/>
            <person name="Frantz C."/>
            <person name="Mallo G."/>
        </authorList>
    </citation>
    <scope>NUCLEOTIDE SEQUENCE [LARGE SCALE GENOMIC DNA]</scope>
    <source>
        <strain evidence="1 2">LG61</strain>
    </source>
</reference>
<dbReference type="OrthoDB" id="5639168at2"/>
<gene>
    <name evidence="1" type="ORF">C3928_02110</name>
</gene>
<dbReference type="AlphaFoldDB" id="A0A2S6F6X8"/>
<comment type="caution">
    <text evidence="1">The sequence shown here is derived from an EMBL/GenBank/DDBJ whole genome shotgun (WGS) entry which is preliminary data.</text>
</comment>
<sequence length="227" mass="26064">MFIIGKLMSKEQIKKTALEIVKYIHDNIKACNIPNQKKENKFFAPLVYLCQTECDKILSNTKISLLERLLKCAKIIDDLQSGNCMQQAFLAFQRLLMQLVEDKLSDFSTCIPISIMTISNHAFLIIDNDIVCDPWLNFVGDLRDYCFAKMNRKEYFGIRSDWTCFTDTEIYDEDSTEFTIQFVNALGVGISGFSEVKLANQLMQSSTMASDHVEDPVISIPKEFHRI</sequence>
<evidence type="ECO:0000313" key="2">
    <source>
        <dbReference type="Proteomes" id="UP000239239"/>
    </source>
</evidence>
<accession>A0A2S6F6X8</accession>
<dbReference type="RefSeq" id="WP_080272268.1">
    <property type="nucleotide sequence ID" value="NZ_CP017601.1"/>
</dbReference>
<name>A0A2S6F6X8_LEGPN</name>
<evidence type="ECO:0000313" key="1">
    <source>
        <dbReference type="EMBL" id="PPK33199.1"/>
    </source>
</evidence>
<dbReference type="EMBL" id="PQWY01000003">
    <property type="protein sequence ID" value="PPK33199.1"/>
    <property type="molecule type" value="Genomic_DNA"/>
</dbReference>
<dbReference type="Proteomes" id="UP000239239">
    <property type="component" value="Unassembled WGS sequence"/>
</dbReference>